<keyword evidence="1 6" id="KW-0602">Photosynthesis</keyword>
<gene>
    <name evidence="6" type="primary">psbX</name>
    <name evidence="7" type="ORF">BC008_39985</name>
    <name evidence="8" type="ORF">BC008_40960</name>
</gene>
<evidence type="ECO:0000313" key="7">
    <source>
        <dbReference type="EMBL" id="KST63982.1"/>
    </source>
</evidence>
<dbReference type="RefSeq" id="WP_058184143.1">
    <property type="nucleotide sequence ID" value="NZ_LMTZ01000118.1"/>
</dbReference>
<evidence type="ECO:0000256" key="5">
    <source>
        <dbReference type="ARBA" id="ARBA00023276"/>
    </source>
</evidence>
<feature type="transmembrane region" description="Helical" evidence="6">
    <location>
        <begin position="12"/>
        <end position="30"/>
    </location>
</feature>
<keyword evidence="6" id="KW-0793">Thylakoid</keyword>
<organism evidence="8 9">
    <name type="scientific">Mastigocoleus testarum BC008</name>
    <dbReference type="NCBI Taxonomy" id="371196"/>
    <lineage>
        <taxon>Bacteria</taxon>
        <taxon>Bacillati</taxon>
        <taxon>Cyanobacteriota</taxon>
        <taxon>Cyanophyceae</taxon>
        <taxon>Nostocales</taxon>
        <taxon>Hapalosiphonaceae</taxon>
        <taxon>Mastigocoleus</taxon>
    </lineage>
</organism>
<dbReference type="Proteomes" id="UP000053372">
    <property type="component" value="Unassembled WGS sequence"/>
</dbReference>
<proteinExistence type="inferred from homology"/>
<comment type="subcellular location">
    <subcellularLocation>
        <location evidence="6">Cellular thylakoid membrane</location>
        <topology evidence="6">Single-pass membrane protein</topology>
    </subcellularLocation>
</comment>
<dbReference type="GO" id="GO:0031676">
    <property type="term" value="C:plasma membrane-derived thylakoid membrane"/>
    <property type="evidence" value="ECO:0007669"/>
    <property type="project" value="UniProtKB-SubCell"/>
</dbReference>
<comment type="function">
    <text evidence="6">Involved in the binding and/or turnover of quinones at the Q(B) site of photosystem II (PSII). PSII is a light-driven water plastoquinone oxidoreductase, using light energy to abstract electrons from H(2)O, generating a proton gradient subsequently used for ATP formation.</text>
</comment>
<evidence type="ECO:0000256" key="2">
    <source>
        <dbReference type="ARBA" id="ARBA00022692"/>
    </source>
</evidence>
<dbReference type="Gene3D" id="1.20.5.510">
    <property type="entry name" value="Single helix bin"/>
    <property type="match status" value="1"/>
</dbReference>
<dbReference type="Pfam" id="PF06596">
    <property type="entry name" value="PsbX"/>
    <property type="match status" value="1"/>
</dbReference>
<keyword evidence="4 6" id="KW-0472">Membrane</keyword>
<dbReference type="AlphaFoldDB" id="A0A0V7ZJB3"/>
<dbReference type="GO" id="GO:0009523">
    <property type="term" value="C:photosystem II"/>
    <property type="evidence" value="ECO:0007669"/>
    <property type="project" value="UniProtKB-KW"/>
</dbReference>
<keyword evidence="3 6" id="KW-1133">Transmembrane helix</keyword>
<evidence type="ECO:0000256" key="1">
    <source>
        <dbReference type="ARBA" id="ARBA00022531"/>
    </source>
</evidence>
<evidence type="ECO:0000256" key="3">
    <source>
        <dbReference type="ARBA" id="ARBA00022989"/>
    </source>
</evidence>
<dbReference type="EMBL" id="LMTZ01000129">
    <property type="protein sequence ID" value="KST63982.1"/>
    <property type="molecule type" value="Genomic_DNA"/>
</dbReference>
<evidence type="ECO:0000313" key="9">
    <source>
        <dbReference type="Proteomes" id="UP000053372"/>
    </source>
</evidence>
<keyword evidence="9" id="KW-1185">Reference proteome</keyword>
<reference evidence="8 9" key="1">
    <citation type="journal article" date="2015" name="Genome Announc.">
        <title>Draft Genome of the Euendolithic (true boring) Cyanobacterium Mastigocoleus testarum strain BC008.</title>
        <authorList>
            <person name="Guida B.S."/>
            <person name="Garcia-Pichel F."/>
        </authorList>
    </citation>
    <scope>NUCLEOTIDE SEQUENCE [LARGE SCALE GENOMIC DNA]</scope>
    <source>
        <strain evidence="8 9">BC008</strain>
    </source>
</reference>
<keyword evidence="2 6" id="KW-0812">Transmembrane</keyword>
<protein>
    <recommendedName>
        <fullName evidence="6">Photosystem II reaction center protein X</fullName>
    </recommendedName>
</protein>
<dbReference type="InterPro" id="IPR023431">
    <property type="entry name" value="PSII_PsbX_type_1_subfam"/>
</dbReference>
<dbReference type="GO" id="GO:0015979">
    <property type="term" value="P:photosynthesis"/>
    <property type="evidence" value="ECO:0007669"/>
    <property type="project" value="UniProtKB-UniRule"/>
</dbReference>
<accession>A0A0V7ZJB3</accession>
<dbReference type="InterPro" id="IPR009518">
    <property type="entry name" value="PSII_PsbX"/>
</dbReference>
<dbReference type="HAMAP" id="MF_01386">
    <property type="entry name" value="PSII_PsbX_1"/>
    <property type="match status" value="1"/>
</dbReference>
<evidence type="ECO:0000256" key="6">
    <source>
        <dbReference type="HAMAP-Rule" id="MF_01386"/>
    </source>
</evidence>
<dbReference type="EMBL" id="LMTZ01000118">
    <property type="protein sequence ID" value="KST64692.1"/>
    <property type="molecule type" value="Genomic_DNA"/>
</dbReference>
<evidence type="ECO:0000313" key="8">
    <source>
        <dbReference type="EMBL" id="KST64692.1"/>
    </source>
</evidence>
<name>A0A0V7ZJB3_9CYAN</name>
<comment type="similarity">
    <text evidence="6">Belongs to the PsbX family. Type 1 subfamily.</text>
</comment>
<dbReference type="OrthoDB" id="541645at2"/>
<comment type="caution">
    <text evidence="8">The sequence shown here is derived from an EMBL/GenBank/DDBJ whole genome shotgun (WGS) entry which is preliminary data.</text>
</comment>
<comment type="subunit">
    <text evidence="6">PSII is composed of 1 copy each of membrane proteins PsbA, PsbB, PsbC, PsbD, PsbE, PsbF, PsbH, PsbI, PsbJ, PsbK, PsbL, PsbM, PsbT, PsbX, PsbY, PsbZ, Psb30/Ycf12, peripheral proteins PsbO, CyanoQ (PsbQ), PsbU, PsbV and a large number of cofactors. It forms dimeric complexes.</text>
</comment>
<evidence type="ECO:0000256" key="4">
    <source>
        <dbReference type="ARBA" id="ARBA00023136"/>
    </source>
</evidence>
<sequence>MTPSLANFLWSLLWGSVIVVIPITVALIFISQKDKIQRN</sequence>
<keyword evidence="5 6" id="KW-0604">Photosystem II</keyword>